<reference evidence="1 2" key="1">
    <citation type="journal article" date="2019" name="PLoS Biol.">
        <title>Sex chromosomes control vertical transmission of feminizing Wolbachia symbionts in an isopod.</title>
        <authorList>
            <person name="Becking T."/>
            <person name="Chebbi M.A."/>
            <person name="Giraud I."/>
            <person name="Moumen B."/>
            <person name="Laverre T."/>
            <person name="Caubet Y."/>
            <person name="Peccoud J."/>
            <person name="Gilbert C."/>
            <person name="Cordaux R."/>
        </authorList>
    </citation>
    <scope>NUCLEOTIDE SEQUENCE [LARGE SCALE GENOMIC DNA]</scope>
    <source>
        <strain evidence="1">ANa2</strain>
        <tissue evidence="1">Whole body excluding digestive tract and cuticle</tissue>
    </source>
</reference>
<organism evidence="1 2">
    <name type="scientific">Armadillidium nasatum</name>
    <dbReference type="NCBI Taxonomy" id="96803"/>
    <lineage>
        <taxon>Eukaryota</taxon>
        <taxon>Metazoa</taxon>
        <taxon>Ecdysozoa</taxon>
        <taxon>Arthropoda</taxon>
        <taxon>Crustacea</taxon>
        <taxon>Multicrustacea</taxon>
        <taxon>Malacostraca</taxon>
        <taxon>Eumalacostraca</taxon>
        <taxon>Peracarida</taxon>
        <taxon>Isopoda</taxon>
        <taxon>Oniscidea</taxon>
        <taxon>Crinocheta</taxon>
        <taxon>Armadillidiidae</taxon>
        <taxon>Armadillidium</taxon>
    </lineage>
</organism>
<name>A0A5N5TF67_9CRUS</name>
<gene>
    <name evidence="1" type="ORF">Anas_09099</name>
</gene>
<protein>
    <submittedName>
        <fullName evidence="1">Uncharacterized protein</fullName>
    </submittedName>
</protein>
<comment type="caution">
    <text evidence="1">The sequence shown here is derived from an EMBL/GenBank/DDBJ whole genome shotgun (WGS) entry which is preliminary data.</text>
</comment>
<keyword evidence="2" id="KW-1185">Reference proteome</keyword>
<dbReference type="OrthoDB" id="5803015at2759"/>
<sequence length="107" mass="12783">MHLSLSELIIYDTNYLGCTYLYHSRVKSTYNFSKLKKKYYLAPFGTHTKEKKCQAWIEIADFAKSVCLIPRDKEWTLARDVLWQNIKKTTMAKRDYHQNSERRNGKL</sequence>
<proteinExistence type="predicted"/>
<accession>A0A5N5TF67</accession>
<dbReference type="Proteomes" id="UP000326759">
    <property type="component" value="Unassembled WGS sequence"/>
</dbReference>
<dbReference type="AlphaFoldDB" id="A0A5N5TF67"/>
<dbReference type="EMBL" id="SEYY01001396">
    <property type="protein sequence ID" value="KAB7505316.1"/>
    <property type="molecule type" value="Genomic_DNA"/>
</dbReference>
<evidence type="ECO:0000313" key="2">
    <source>
        <dbReference type="Proteomes" id="UP000326759"/>
    </source>
</evidence>
<evidence type="ECO:0000313" key="1">
    <source>
        <dbReference type="EMBL" id="KAB7505316.1"/>
    </source>
</evidence>